<dbReference type="AlphaFoldDB" id="A0AAV4ZZK9"/>
<dbReference type="InterPro" id="IPR040453">
    <property type="entry name" value="Mnd1_HTH"/>
</dbReference>
<evidence type="ECO:0000313" key="3">
    <source>
        <dbReference type="EMBL" id="GJJ06597.1"/>
    </source>
</evidence>
<feature type="region of interest" description="Disordered" evidence="1">
    <location>
        <begin position="1"/>
        <end position="52"/>
    </location>
</feature>
<keyword evidence="4" id="KW-1185">Reference proteome</keyword>
<evidence type="ECO:0000259" key="2">
    <source>
        <dbReference type="Pfam" id="PF03962"/>
    </source>
</evidence>
<comment type="caution">
    <text evidence="3">The sequence shown here is derived from an EMBL/GenBank/DDBJ whole genome shotgun (WGS) entry which is preliminary data.</text>
</comment>
<proteinExistence type="predicted"/>
<gene>
    <name evidence="3" type="ORF">Clacol_000790</name>
</gene>
<dbReference type="Pfam" id="PF03962">
    <property type="entry name" value="Mnd1"/>
    <property type="match status" value="1"/>
</dbReference>
<evidence type="ECO:0000313" key="4">
    <source>
        <dbReference type="Proteomes" id="UP001050691"/>
    </source>
</evidence>
<accession>A0AAV4ZZK9</accession>
<reference evidence="3" key="1">
    <citation type="submission" date="2021-10" db="EMBL/GenBank/DDBJ databases">
        <title>De novo Genome Assembly of Clathrus columnatus (Basidiomycota, Fungi) Using Illumina and Nanopore Sequence Data.</title>
        <authorList>
            <person name="Ogiso-Tanaka E."/>
            <person name="Itagaki H."/>
            <person name="Hosoya T."/>
            <person name="Hosaka K."/>
        </authorList>
    </citation>
    <scope>NUCLEOTIDE SEQUENCE</scope>
    <source>
        <strain evidence="3">MO-923</strain>
    </source>
</reference>
<dbReference type="EMBL" id="BPWL01000001">
    <property type="protein sequence ID" value="GJJ06597.1"/>
    <property type="molecule type" value="Genomic_DNA"/>
</dbReference>
<organism evidence="3 4">
    <name type="scientific">Clathrus columnatus</name>
    <dbReference type="NCBI Taxonomy" id="1419009"/>
    <lineage>
        <taxon>Eukaryota</taxon>
        <taxon>Fungi</taxon>
        <taxon>Dikarya</taxon>
        <taxon>Basidiomycota</taxon>
        <taxon>Agaricomycotina</taxon>
        <taxon>Agaricomycetes</taxon>
        <taxon>Phallomycetidae</taxon>
        <taxon>Phallales</taxon>
        <taxon>Clathraceae</taxon>
        <taxon>Clathrus</taxon>
    </lineage>
</organism>
<protein>
    <recommendedName>
        <fullName evidence="2">Mnd1 HTH domain-containing protein</fullName>
    </recommendedName>
</protein>
<evidence type="ECO:0000256" key="1">
    <source>
        <dbReference type="SAM" id="MobiDB-lite"/>
    </source>
</evidence>
<feature type="domain" description="Mnd1 HTH" evidence="2">
    <location>
        <begin position="180"/>
        <end position="212"/>
    </location>
</feature>
<sequence>MSGTSAELAPIHVFTQRPPRPLDLSPGNKENVPEHLQQPHRPTATRRRSSFFDSQRGLARSFRVSNTIRAQRVRSSMHLHRSGSGSVERTTYNLEDGLMAELSMRFGEDPPAGPWAFELSTGLDTLFIGRGLSAEEKRTKLLELFHETLKELEKLAPKMKGIGEHTLSAVDRLDLCTSPVSQSVKEVLQSLVDDNLVQSDKVGASNFFWSFPSQHGAALMNRVNAAKKQNQILQANISEVKNLIEQERVAERTAFLALLAEKTSEIEKLRKELAQYGSCDPVQVEAKRRAIALAHEAAVRWTVLDR</sequence>
<dbReference type="Proteomes" id="UP001050691">
    <property type="component" value="Unassembled WGS sequence"/>
</dbReference>
<name>A0AAV4ZZK9_9AGAM</name>